<protein>
    <submittedName>
        <fullName evidence="3">Uncharacterized protein LOC105845670</fullName>
    </submittedName>
</protein>
<feature type="chain" id="PRO_5047118674" evidence="1">
    <location>
        <begin position="20"/>
        <end position="568"/>
    </location>
</feature>
<reference evidence="3" key="1">
    <citation type="submission" date="2025-08" db="UniProtKB">
        <authorList>
            <consortium name="RefSeq"/>
        </authorList>
    </citation>
    <scope>IDENTIFICATION</scope>
</reference>
<dbReference type="GeneID" id="105845670"/>
<evidence type="ECO:0000256" key="1">
    <source>
        <dbReference type="SAM" id="SignalP"/>
    </source>
</evidence>
<proteinExistence type="predicted"/>
<keyword evidence="1" id="KW-0732">Signal</keyword>
<feature type="signal peptide" evidence="1">
    <location>
        <begin position="1"/>
        <end position="19"/>
    </location>
</feature>
<evidence type="ECO:0000313" key="3">
    <source>
        <dbReference type="RefSeq" id="XP_065655027.1"/>
    </source>
</evidence>
<accession>A0ABM4C0H4</accession>
<organism evidence="2 3">
    <name type="scientific">Hydra vulgaris</name>
    <name type="common">Hydra</name>
    <name type="synonym">Hydra attenuata</name>
    <dbReference type="NCBI Taxonomy" id="6087"/>
    <lineage>
        <taxon>Eukaryota</taxon>
        <taxon>Metazoa</taxon>
        <taxon>Cnidaria</taxon>
        <taxon>Hydrozoa</taxon>
        <taxon>Hydroidolina</taxon>
        <taxon>Anthoathecata</taxon>
        <taxon>Aplanulata</taxon>
        <taxon>Hydridae</taxon>
        <taxon>Hydra</taxon>
    </lineage>
</organism>
<gene>
    <name evidence="3" type="primary">LOC105845670</name>
</gene>
<dbReference type="Proteomes" id="UP001652625">
    <property type="component" value="Chromosome 06"/>
</dbReference>
<dbReference type="RefSeq" id="XP_065655027.1">
    <property type="nucleotide sequence ID" value="XM_065798955.1"/>
</dbReference>
<keyword evidence="2" id="KW-1185">Reference proteome</keyword>
<evidence type="ECO:0000313" key="2">
    <source>
        <dbReference type="Proteomes" id="UP001652625"/>
    </source>
</evidence>
<name>A0ABM4C0H4_HYDVU</name>
<sequence>MIIFDISFLYFALFSCSNAYQAFLFGDLGDENVVSVKKSAIPNVNKMQSVEVGNLLPDETNFQSIDKNLSSEEITSEHTNFYPGIPEQKLHEVKVLNTMSKEPTLNNQENPLNEKNYISNGFVNNDLGFMQKRNFLYRGLPHRAPLSPQEVVALHAIKKIIEPSSAHERLTYTEQPNQARNLIFRQKAVSIAKALRSPRIKSFLGINRPLWPISSKLIRSNFVAGKKSNIFNSPTLNKQMFQYLQTKDRYYPLYTSGQELHPIGQKLNKYLYPSKKSSQSLSKNPLYKGLPFNIKTNPMIDKRMFAHGNFRIQSYPSETKNVKNYAKIHGSPIKTFSEKKRVWLPYPGRTKKRVINEQDVNNIYREINLANESHNLKKDVLKPPLEGNSLRYPMNWSDYKEYSAPTWLASLKKVIQPAESFIKRDEVEFPIMNKKETTNASKKQLPFYHPLSTTFPVISAFLTQPGQIPWDYYNPEYLPDGRIRPPLYPISKYLRPGTCLPESSLCDKGRHEQCCGAATFCTDFWGISKCLAHQKLNENDYHNPLQIEVNNFMKSNYNFWLAALNYGF</sequence>